<evidence type="ECO:0000313" key="6">
    <source>
        <dbReference type="Proteomes" id="UP000219440"/>
    </source>
</evidence>
<keyword evidence="3" id="KW-0238">DNA-binding</keyword>
<evidence type="ECO:0000256" key="1">
    <source>
        <dbReference type="ARBA" id="ARBA00011046"/>
    </source>
</evidence>
<keyword evidence="2" id="KW-0805">Transcription regulation</keyword>
<accession>A0A2C8ZVB6</accession>
<keyword evidence="6" id="KW-1185">Reference proteome</keyword>
<dbReference type="Gene3D" id="1.10.10.10">
    <property type="entry name" value="Winged helix-like DNA-binding domain superfamily/Winged helix DNA-binding domain"/>
    <property type="match status" value="1"/>
</dbReference>
<dbReference type="Gene3D" id="6.10.140.850">
    <property type="match status" value="1"/>
</dbReference>
<evidence type="ECO:0000256" key="4">
    <source>
        <dbReference type="ARBA" id="ARBA00023163"/>
    </source>
</evidence>
<dbReference type="GO" id="GO:0003677">
    <property type="term" value="F:DNA binding"/>
    <property type="evidence" value="ECO:0007669"/>
    <property type="project" value="UniProtKB-KW"/>
</dbReference>
<dbReference type="PIRSF" id="PIRSF019455">
    <property type="entry name" value="CopR_AtkY"/>
    <property type="match status" value="1"/>
</dbReference>
<proteinExistence type="inferred from homology"/>
<dbReference type="InterPro" id="IPR036388">
    <property type="entry name" value="WH-like_DNA-bd_sf"/>
</dbReference>
<evidence type="ECO:0000256" key="2">
    <source>
        <dbReference type="ARBA" id="ARBA00023015"/>
    </source>
</evidence>
<dbReference type="SUPFAM" id="SSF46785">
    <property type="entry name" value="Winged helix' DNA-binding domain"/>
    <property type="match status" value="1"/>
</dbReference>
<evidence type="ECO:0000256" key="3">
    <source>
        <dbReference type="ARBA" id="ARBA00023125"/>
    </source>
</evidence>
<comment type="similarity">
    <text evidence="1">Belongs to the BlaI transcriptional regulatory family.</text>
</comment>
<keyword evidence="4" id="KW-0804">Transcription</keyword>
<evidence type="ECO:0000313" key="5">
    <source>
        <dbReference type="EMBL" id="SOE69611.1"/>
    </source>
</evidence>
<dbReference type="RefSeq" id="WP_097061106.1">
    <property type="nucleotide sequence ID" value="NZ_BMLC01000005.1"/>
</dbReference>
<dbReference type="EMBL" id="OCST01000004">
    <property type="protein sequence ID" value="SOE69611.1"/>
    <property type="molecule type" value="Genomic_DNA"/>
</dbReference>
<sequence length="126" mass="14058">MTRPLGTLEQSVMDRLWSWSQPVAVREVLEDLRRDRMLAYTTVMTVMDNLHRNGVLTPEKDGRAYVYRPAVTREQFTAVLMGDVLAGSANTTATFLHFLEQMPPAEVASLCAALDGHEKNAPDPTP</sequence>
<dbReference type="InterPro" id="IPR005650">
    <property type="entry name" value="BlaI_family"/>
</dbReference>
<dbReference type="Proteomes" id="UP000219440">
    <property type="component" value="Unassembled WGS sequence"/>
</dbReference>
<name>A0A2C8ZVB6_9MICO</name>
<dbReference type="AlphaFoldDB" id="A0A2C8ZVB6"/>
<dbReference type="GO" id="GO:0045892">
    <property type="term" value="P:negative regulation of DNA-templated transcription"/>
    <property type="evidence" value="ECO:0007669"/>
    <property type="project" value="InterPro"/>
</dbReference>
<protein>
    <submittedName>
        <fullName evidence="5">Predicted transcriptional regulator</fullName>
    </submittedName>
</protein>
<reference evidence="5 6" key="1">
    <citation type="submission" date="2017-09" db="EMBL/GenBank/DDBJ databases">
        <authorList>
            <person name="Ehlers B."/>
            <person name="Leendertz F.H."/>
        </authorList>
    </citation>
    <scope>NUCLEOTIDE SEQUENCE [LARGE SCALE GENOMIC DNA]</scope>
    <source>
        <strain evidence="5 6">CGMCC 1.05381</strain>
    </source>
</reference>
<organism evidence="5 6">
    <name type="scientific">Salinibacterium xinjiangense</name>
    <dbReference type="NCBI Taxonomy" id="386302"/>
    <lineage>
        <taxon>Bacteria</taxon>
        <taxon>Bacillati</taxon>
        <taxon>Actinomycetota</taxon>
        <taxon>Actinomycetes</taxon>
        <taxon>Micrococcales</taxon>
        <taxon>Microbacteriaceae</taxon>
        <taxon>Salinibacterium</taxon>
    </lineage>
</organism>
<gene>
    <name evidence="5" type="ORF">SAMN06296378_2014</name>
</gene>
<dbReference type="OrthoDB" id="9813987at2"/>
<dbReference type="Pfam" id="PF03965">
    <property type="entry name" value="Penicillinase_R"/>
    <property type="match status" value="1"/>
</dbReference>
<dbReference type="InterPro" id="IPR036390">
    <property type="entry name" value="WH_DNA-bd_sf"/>
</dbReference>